<accession>A0A9N8CNZ1</accession>
<dbReference type="AlphaFoldDB" id="A0A9N8CNZ1"/>
<evidence type="ECO:0000313" key="4">
    <source>
        <dbReference type="Proteomes" id="UP000834503"/>
    </source>
</evidence>
<keyword evidence="2" id="KW-0378">Hydrolase</keyword>
<evidence type="ECO:0000313" key="2">
    <source>
        <dbReference type="EMBL" id="CAB5525594.1"/>
    </source>
</evidence>
<organism evidence="2 4">
    <name type="scientific">Citrobacter werkmanii</name>
    <dbReference type="NCBI Taxonomy" id="67827"/>
    <lineage>
        <taxon>Bacteria</taxon>
        <taxon>Pseudomonadati</taxon>
        <taxon>Pseudomonadota</taxon>
        <taxon>Gammaproteobacteria</taxon>
        <taxon>Enterobacterales</taxon>
        <taxon>Enterobacteriaceae</taxon>
        <taxon>Citrobacter</taxon>
        <taxon>Citrobacter freundii complex</taxon>
    </lineage>
</organism>
<name>A0A9N8CNZ1_9ENTR</name>
<dbReference type="SUPFAM" id="SSF55031">
    <property type="entry name" value="Bacterial exopeptidase dimerisation domain"/>
    <property type="match status" value="1"/>
</dbReference>
<keyword evidence="5" id="KW-1185">Reference proteome</keyword>
<dbReference type="Pfam" id="PF07687">
    <property type="entry name" value="M20_dimer"/>
    <property type="match status" value="1"/>
</dbReference>
<evidence type="ECO:0000313" key="5">
    <source>
        <dbReference type="Proteomes" id="UP000837205"/>
    </source>
</evidence>
<proteinExistence type="predicted"/>
<evidence type="ECO:0000259" key="1">
    <source>
        <dbReference type="Pfam" id="PF07687"/>
    </source>
</evidence>
<protein>
    <submittedName>
        <fullName evidence="2">Carboxypeptidase G2</fullName>
        <ecNumber evidence="2">3.4.17.11</ecNumber>
    </submittedName>
</protein>
<dbReference type="Proteomes" id="UP000834503">
    <property type="component" value="Unassembled WGS sequence"/>
</dbReference>
<dbReference type="Gene3D" id="3.40.630.10">
    <property type="entry name" value="Zn peptidases"/>
    <property type="match status" value="1"/>
</dbReference>
<dbReference type="EC" id="3.4.17.11" evidence="2"/>
<keyword evidence="2" id="KW-0645">Protease</keyword>
<feature type="domain" description="Peptidase M20 dimerisation" evidence="1">
    <location>
        <begin position="13"/>
        <end position="110"/>
    </location>
</feature>
<dbReference type="EMBL" id="CAHPQX010000002">
    <property type="protein sequence ID" value="CAB5525594.1"/>
    <property type="molecule type" value="Genomic_DNA"/>
</dbReference>
<dbReference type="EMBL" id="CAIIUA010000001">
    <property type="protein sequence ID" value="CAC9176856.1"/>
    <property type="molecule type" value="Genomic_DNA"/>
</dbReference>
<dbReference type="InterPro" id="IPR036264">
    <property type="entry name" value="Bact_exopeptidase_dim_dom"/>
</dbReference>
<dbReference type="Gene3D" id="3.30.70.360">
    <property type="match status" value="1"/>
</dbReference>
<evidence type="ECO:0000313" key="3">
    <source>
        <dbReference type="EMBL" id="CAC9176856.1"/>
    </source>
</evidence>
<sequence length="136" mass="14558">MGSARGDGSLVKARKGIGGYQLTFDGVAAHDGNEPEKERSAITAFANSVQAINALTDMTRGTTLNMGVVQGRSVVNVVAAELHAQLDVRFGEYEEYDRAHKSLQSLCQQGFLDGVTTTLTRVIHKPAMAASKRHNA</sequence>
<reference evidence="2" key="1">
    <citation type="submission" date="2020-05" db="EMBL/GenBank/DDBJ databases">
        <authorList>
            <person name="Delgado-Blas J."/>
        </authorList>
    </citation>
    <scope>NUCLEOTIDE SEQUENCE</scope>
    <source>
        <strain evidence="2">BB1459</strain>
        <strain evidence="3">BB1480</strain>
    </source>
</reference>
<comment type="caution">
    <text evidence="2">The sequence shown here is derived from an EMBL/GenBank/DDBJ whole genome shotgun (WGS) entry which is preliminary data.</text>
</comment>
<dbReference type="GO" id="GO:0004180">
    <property type="term" value="F:carboxypeptidase activity"/>
    <property type="evidence" value="ECO:0007669"/>
    <property type="project" value="UniProtKB-KW"/>
</dbReference>
<keyword evidence="2" id="KW-0121">Carboxypeptidase</keyword>
<gene>
    <name evidence="2" type="primary">cpg2</name>
    <name evidence="2" type="ORF">GHA_00495</name>
    <name evidence="3" type="ORF">TML_01032</name>
</gene>
<dbReference type="Proteomes" id="UP000837205">
    <property type="component" value="Unassembled WGS sequence"/>
</dbReference>
<dbReference type="InterPro" id="IPR011650">
    <property type="entry name" value="Peptidase_M20_dimer"/>
</dbReference>